<accession>A0A1G9HB23</accession>
<organism evidence="1 2">
    <name type="scientific">Glycomyces sambucus</name>
    <dbReference type="NCBI Taxonomy" id="380244"/>
    <lineage>
        <taxon>Bacteria</taxon>
        <taxon>Bacillati</taxon>
        <taxon>Actinomycetota</taxon>
        <taxon>Actinomycetes</taxon>
        <taxon>Glycomycetales</taxon>
        <taxon>Glycomycetaceae</taxon>
        <taxon>Glycomyces</taxon>
    </lineage>
</organism>
<dbReference type="SUPFAM" id="SSF48452">
    <property type="entry name" value="TPR-like"/>
    <property type="match status" value="2"/>
</dbReference>
<dbReference type="InterPro" id="IPR011990">
    <property type="entry name" value="TPR-like_helical_dom_sf"/>
</dbReference>
<dbReference type="SUPFAM" id="SSF52540">
    <property type="entry name" value="P-loop containing nucleoside triphosphate hydrolases"/>
    <property type="match status" value="1"/>
</dbReference>
<evidence type="ECO:0000313" key="2">
    <source>
        <dbReference type="Proteomes" id="UP000198662"/>
    </source>
</evidence>
<dbReference type="Gene3D" id="1.25.40.10">
    <property type="entry name" value="Tetratricopeptide repeat domain"/>
    <property type="match status" value="2"/>
</dbReference>
<evidence type="ECO:0000313" key="1">
    <source>
        <dbReference type="EMBL" id="SDL10042.1"/>
    </source>
</evidence>
<keyword evidence="2" id="KW-1185">Reference proteome</keyword>
<reference evidence="2" key="1">
    <citation type="submission" date="2016-10" db="EMBL/GenBank/DDBJ databases">
        <authorList>
            <person name="Varghese N."/>
            <person name="Submissions S."/>
        </authorList>
    </citation>
    <scope>NUCLEOTIDE SEQUENCE [LARGE SCALE GENOMIC DNA]</scope>
    <source>
        <strain evidence="2">CGMCC 4.3147</strain>
    </source>
</reference>
<sequence>MPESTAPEPGFTVNDPRVHNLIQGQRIELNMHQAAEARVHAFAEGPLLCGRIPAAAPARIERETTVAPEGPTVLTGMAGAGKTQAAAAFARRIWNAGGLDLLVWADASDRAGIAAAFAGAGAAVRGDDPAGTEAAAAAFLNWLARPNAPRWLVVLDGVTDPDHLAGLWPPETARGRTILTTQVRSAALDGHRVRLGPFTPEESADYLERRLGAGSRALDGAAGLAAEVGHLPQALALACAHLLDRPGTTCADYARGLDAAGPAPVAAPLRAAIERADLREPAGLASILLGLACRLDPAGVPLALFTADRALQTYAGFPGVRADPPLTRGEAEEAIAALHRSSLIDIDGDAARIHPLVQRAAGEALGPEGRDATLKVAADVLQDVWPADGDPRLPRFHATVARMLDNTAGSLFQAGTHTVLSATARDLSESGRIAAAVAFQRRFADASEAHLGPEHPDTLDVLEDLSFRLREAGEPDAAAEVGERVLAARLRVLGPDHGATLRARTVLSRLRIEAGDTGGAVAELEALVADHLRLVGPDDMHTFTARNNLAEVRGITGDHAAAVAGYDALLADCLRVFGPRHAVTLRTRNNRSRWIAEAGDVDGAIAEAESVLADHDDVLGPDDYQILVARANLAYFRAMDGAPERSAAEFADLLEDFLRVLGPEHPETAKVRGHLELHRAAAEGSD</sequence>
<dbReference type="Pfam" id="PF13374">
    <property type="entry name" value="TPR_10"/>
    <property type="match status" value="2"/>
</dbReference>
<dbReference type="RefSeq" id="WP_091049465.1">
    <property type="nucleotide sequence ID" value="NZ_FNGF01000003.1"/>
</dbReference>
<dbReference type="STRING" id="380244.SAMN05216298_2735"/>
<dbReference type="PANTHER" id="PTHR46082:SF6">
    <property type="entry name" value="AAA+ ATPASE DOMAIN-CONTAINING PROTEIN-RELATED"/>
    <property type="match status" value="1"/>
</dbReference>
<dbReference type="PANTHER" id="PTHR46082">
    <property type="entry name" value="ATP/GTP-BINDING PROTEIN-RELATED"/>
    <property type="match status" value="1"/>
</dbReference>
<dbReference type="EMBL" id="FNGF01000003">
    <property type="protein sequence ID" value="SDL10042.1"/>
    <property type="molecule type" value="Genomic_DNA"/>
</dbReference>
<dbReference type="Gene3D" id="3.40.50.300">
    <property type="entry name" value="P-loop containing nucleotide triphosphate hydrolases"/>
    <property type="match status" value="1"/>
</dbReference>
<gene>
    <name evidence="1" type="ORF">SAMN05216298_2735</name>
</gene>
<name>A0A1G9HB23_9ACTN</name>
<proteinExistence type="predicted"/>
<dbReference type="AlphaFoldDB" id="A0A1G9HB23"/>
<protein>
    <submittedName>
        <fullName evidence="1">Tetratricopeptide repeat-containing protein</fullName>
    </submittedName>
</protein>
<dbReference type="OrthoDB" id="3885120at2"/>
<dbReference type="Pfam" id="PF13424">
    <property type="entry name" value="TPR_12"/>
    <property type="match status" value="1"/>
</dbReference>
<dbReference type="InterPro" id="IPR027417">
    <property type="entry name" value="P-loop_NTPase"/>
</dbReference>
<dbReference type="Proteomes" id="UP000198662">
    <property type="component" value="Unassembled WGS sequence"/>
</dbReference>
<dbReference type="InterPro" id="IPR053137">
    <property type="entry name" value="NLR-like"/>
</dbReference>